<keyword evidence="3" id="KW-1185">Reference proteome</keyword>
<accession>A0A846M8W6</accession>
<protein>
    <submittedName>
        <fullName evidence="2">Putative enzyme related to lactoylglutathione lyase</fullName>
    </submittedName>
</protein>
<dbReference type="SUPFAM" id="SSF54593">
    <property type="entry name" value="Glyoxalase/Bleomycin resistance protein/Dihydroxybiphenyl dioxygenase"/>
    <property type="match status" value="1"/>
</dbReference>
<comment type="caution">
    <text evidence="2">The sequence shown here is derived from an EMBL/GenBank/DDBJ whole genome shotgun (WGS) entry which is preliminary data.</text>
</comment>
<dbReference type="AlphaFoldDB" id="A0A846M8W6"/>
<organism evidence="2 3">
    <name type="scientific">Sphingobium vermicomposti</name>
    <dbReference type="NCBI Taxonomy" id="529005"/>
    <lineage>
        <taxon>Bacteria</taxon>
        <taxon>Pseudomonadati</taxon>
        <taxon>Pseudomonadota</taxon>
        <taxon>Alphaproteobacteria</taxon>
        <taxon>Sphingomonadales</taxon>
        <taxon>Sphingomonadaceae</taxon>
        <taxon>Sphingobium</taxon>
    </lineage>
</organism>
<proteinExistence type="predicted"/>
<dbReference type="InterPro" id="IPR029068">
    <property type="entry name" value="Glyas_Bleomycin-R_OHBP_Dase"/>
</dbReference>
<evidence type="ECO:0000313" key="3">
    <source>
        <dbReference type="Proteomes" id="UP000576821"/>
    </source>
</evidence>
<gene>
    <name evidence="2" type="ORF">FHS54_002893</name>
</gene>
<reference evidence="2 3" key="1">
    <citation type="submission" date="2020-03" db="EMBL/GenBank/DDBJ databases">
        <title>Genomic Encyclopedia of Type Strains, Phase IV (KMG-IV): sequencing the most valuable type-strain genomes for metagenomic binning, comparative biology and taxonomic classification.</title>
        <authorList>
            <person name="Goeker M."/>
        </authorList>
    </citation>
    <scope>NUCLEOTIDE SEQUENCE [LARGE SCALE GENOMIC DNA]</scope>
    <source>
        <strain evidence="2 3">DSM 21299</strain>
    </source>
</reference>
<sequence length="136" mass="14659">MMPTQAFSYTKIVVADIEASEAFYGSALGMTTVMRGTMGETDWAHEECVMTTTGEMSIPMLQLIRYHDKPVPAPTGVWLGFNVTDLDAVIEKVGAAGGSVLMAPKLIEEHNLILMAAVVADPEGHMIELIEMLGDS</sequence>
<dbReference type="InterPro" id="IPR004360">
    <property type="entry name" value="Glyas_Fos-R_dOase_dom"/>
</dbReference>
<dbReference type="Proteomes" id="UP000576821">
    <property type="component" value="Unassembled WGS sequence"/>
</dbReference>
<dbReference type="PANTHER" id="PTHR33993">
    <property type="entry name" value="GLYOXALASE-RELATED"/>
    <property type="match status" value="1"/>
</dbReference>
<dbReference type="RefSeq" id="WP_167304756.1">
    <property type="nucleotide sequence ID" value="NZ_JAASQR010000004.1"/>
</dbReference>
<dbReference type="Pfam" id="PF00903">
    <property type="entry name" value="Glyoxalase"/>
    <property type="match status" value="1"/>
</dbReference>
<name>A0A846M8W6_9SPHN</name>
<dbReference type="PROSITE" id="PS51819">
    <property type="entry name" value="VOC"/>
    <property type="match status" value="1"/>
</dbReference>
<evidence type="ECO:0000313" key="2">
    <source>
        <dbReference type="EMBL" id="NIJ17893.1"/>
    </source>
</evidence>
<feature type="domain" description="VOC" evidence="1">
    <location>
        <begin position="6"/>
        <end position="132"/>
    </location>
</feature>
<dbReference type="InterPro" id="IPR037523">
    <property type="entry name" value="VOC_core"/>
</dbReference>
<dbReference type="EMBL" id="JAASQR010000004">
    <property type="protein sequence ID" value="NIJ17893.1"/>
    <property type="molecule type" value="Genomic_DNA"/>
</dbReference>
<dbReference type="GO" id="GO:0016829">
    <property type="term" value="F:lyase activity"/>
    <property type="evidence" value="ECO:0007669"/>
    <property type="project" value="UniProtKB-KW"/>
</dbReference>
<evidence type="ECO:0000259" key="1">
    <source>
        <dbReference type="PROSITE" id="PS51819"/>
    </source>
</evidence>
<keyword evidence="2" id="KW-0456">Lyase</keyword>
<dbReference type="InterPro" id="IPR052164">
    <property type="entry name" value="Anthracycline_SecMetBiosynth"/>
</dbReference>
<dbReference type="Gene3D" id="3.10.180.10">
    <property type="entry name" value="2,3-Dihydroxybiphenyl 1,2-Dioxygenase, domain 1"/>
    <property type="match status" value="1"/>
</dbReference>